<reference evidence="2 3" key="1">
    <citation type="submission" date="2014-02" db="EMBL/GenBank/DDBJ databases">
        <title>The small core and large imbalanced accessory genome model reveals a collaborative survival strategy of Sorangium cellulosum strains in nature.</title>
        <authorList>
            <person name="Han K."/>
            <person name="Peng R."/>
            <person name="Blom J."/>
            <person name="Li Y.-Z."/>
        </authorList>
    </citation>
    <scope>NUCLEOTIDE SEQUENCE [LARGE SCALE GENOMIC DNA]</scope>
    <source>
        <strain evidence="2 3">So0157-18</strain>
    </source>
</reference>
<feature type="transmembrane region" description="Helical" evidence="1">
    <location>
        <begin position="344"/>
        <end position="361"/>
    </location>
</feature>
<feature type="transmembrane region" description="Helical" evidence="1">
    <location>
        <begin position="320"/>
        <end position="338"/>
    </location>
</feature>
<feature type="transmembrane region" description="Helical" evidence="1">
    <location>
        <begin position="284"/>
        <end position="308"/>
    </location>
</feature>
<dbReference type="AlphaFoldDB" id="A0A150Q8J7"/>
<gene>
    <name evidence="2" type="ORF">BE04_26920</name>
</gene>
<sequence>MVYCCVVVCVAGIRGFGSPRYGWDVLGYSGVVLSYDSNDPVVIHGGAYGALRDAAPAAVVHELTSSSPYRAEVAHNPQAFIEQLSFYRMRMLYSSLLYVLYKCGVNIVQAASAVSALSYVLLALVGLLWMKRHLDPVCAALVSGFLFLSSPFTHVANIPTPDGLAALIVVAAGYAFLEAGNRRLSFVLLTVAVLVRHETAILGLMFSAWLLLFRRAERLRARLACFAASSSAILGAYVFVTRLNGAYGWRTLFHHTFIDPLVHPASAFVSVGPDDYFRAVATELVPSALATSVIPYMLVLAIALVLHVRSGGGLALDEPWVMFSCVLLFNFMVRTLLFPALFERFFLAHYLIFAVLAVRTLRLGSRDVYGLDTGPRGDTR</sequence>
<keyword evidence="1" id="KW-0812">Transmembrane</keyword>
<accession>A0A150Q8J7</accession>
<feature type="transmembrane region" description="Helical" evidence="1">
    <location>
        <begin position="137"/>
        <end position="157"/>
    </location>
</feature>
<comment type="caution">
    <text evidence="2">The sequence shown here is derived from an EMBL/GenBank/DDBJ whole genome shotgun (WGS) entry which is preliminary data.</text>
</comment>
<dbReference type="EMBL" id="JELX01000528">
    <property type="protein sequence ID" value="KYF64307.1"/>
    <property type="molecule type" value="Genomic_DNA"/>
</dbReference>
<feature type="transmembrane region" description="Helical" evidence="1">
    <location>
        <begin position="163"/>
        <end position="179"/>
    </location>
</feature>
<evidence type="ECO:0000256" key="1">
    <source>
        <dbReference type="SAM" id="Phobius"/>
    </source>
</evidence>
<evidence type="ECO:0008006" key="4">
    <source>
        <dbReference type="Google" id="ProtNLM"/>
    </source>
</evidence>
<dbReference type="Proteomes" id="UP000075604">
    <property type="component" value="Unassembled WGS sequence"/>
</dbReference>
<keyword evidence="1" id="KW-1133">Transmembrane helix</keyword>
<feature type="transmembrane region" description="Helical" evidence="1">
    <location>
        <begin position="219"/>
        <end position="240"/>
    </location>
</feature>
<keyword evidence="1" id="KW-0472">Membrane</keyword>
<feature type="transmembrane region" description="Helical" evidence="1">
    <location>
        <begin position="107"/>
        <end position="130"/>
    </location>
</feature>
<evidence type="ECO:0000313" key="2">
    <source>
        <dbReference type="EMBL" id="KYF64307.1"/>
    </source>
</evidence>
<feature type="transmembrane region" description="Helical" evidence="1">
    <location>
        <begin position="186"/>
        <end position="213"/>
    </location>
</feature>
<protein>
    <recommendedName>
        <fullName evidence="4">Glycosyltransferase RgtA/B/C/D-like domain-containing protein</fullName>
    </recommendedName>
</protein>
<proteinExistence type="predicted"/>
<feature type="non-terminal residue" evidence="2">
    <location>
        <position position="380"/>
    </location>
</feature>
<organism evidence="2 3">
    <name type="scientific">Sorangium cellulosum</name>
    <name type="common">Polyangium cellulosum</name>
    <dbReference type="NCBI Taxonomy" id="56"/>
    <lineage>
        <taxon>Bacteria</taxon>
        <taxon>Pseudomonadati</taxon>
        <taxon>Myxococcota</taxon>
        <taxon>Polyangia</taxon>
        <taxon>Polyangiales</taxon>
        <taxon>Polyangiaceae</taxon>
        <taxon>Sorangium</taxon>
    </lineage>
</organism>
<evidence type="ECO:0000313" key="3">
    <source>
        <dbReference type="Proteomes" id="UP000075604"/>
    </source>
</evidence>
<name>A0A150Q8J7_SORCE</name>